<dbReference type="PANTHER" id="PTHR43358">
    <property type="entry name" value="ALPHA/BETA-HYDROLASE"/>
    <property type="match status" value="1"/>
</dbReference>
<evidence type="ECO:0000256" key="1">
    <source>
        <dbReference type="SAM" id="Phobius"/>
    </source>
</evidence>
<dbReference type="SUPFAM" id="SSF53474">
    <property type="entry name" value="alpha/beta-Hydrolases"/>
    <property type="match status" value="1"/>
</dbReference>
<name>A0A9D8KE96_9DELT</name>
<reference evidence="3" key="1">
    <citation type="journal article" date="2021" name="Environ. Microbiol.">
        <title>Genomic characterization of three novel Desulfobacterota classes expand the metabolic and phylogenetic diversity of the phylum.</title>
        <authorList>
            <person name="Murphy C.L."/>
            <person name="Biggerstaff J."/>
            <person name="Eichhorn A."/>
            <person name="Ewing E."/>
            <person name="Shahan R."/>
            <person name="Soriano D."/>
            <person name="Stewart S."/>
            <person name="VanMol K."/>
            <person name="Walker R."/>
            <person name="Walters P."/>
            <person name="Elshahed M.S."/>
            <person name="Youssef N.H."/>
        </authorList>
    </citation>
    <scope>NUCLEOTIDE SEQUENCE</scope>
    <source>
        <strain evidence="3">Zod_Metabat.24</strain>
    </source>
</reference>
<gene>
    <name evidence="3" type="ORF">JW984_09805</name>
</gene>
<proteinExistence type="predicted"/>
<evidence type="ECO:0000313" key="3">
    <source>
        <dbReference type="EMBL" id="MBN1573475.1"/>
    </source>
</evidence>
<dbReference type="PANTHER" id="PTHR43358:SF4">
    <property type="entry name" value="ALPHA_BETA HYDROLASE FOLD-1 DOMAIN-CONTAINING PROTEIN"/>
    <property type="match status" value="1"/>
</dbReference>
<sequence>MKKWITILIVVILASYCGISYYFSSQLLYPPLMNDEEMRTEYGPISPEEASLKAEEVSFPARGDDKITISAWWIEEKPSTPKKAFVLVHGRRSNKKTLCRFAPIFASRGISTLLIDLRGHGESTDGYTTFGDKEREDVIGAFDYLFEKGYSPDDKIGIFGISMGATTSFLAAMDLNKERPGSWTS</sequence>
<dbReference type="InterPro" id="IPR029058">
    <property type="entry name" value="AB_hydrolase_fold"/>
</dbReference>
<keyword evidence="1" id="KW-0472">Membrane</keyword>
<dbReference type="GO" id="GO:0016787">
    <property type="term" value="F:hydrolase activity"/>
    <property type="evidence" value="ECO:0007669"/>
    <property type="project" value="UniProtKB-KW"/>
</dbReference>
<comment type="caution">
    <text evidence="3">The sequence shown here is derived from an EMBL/GenBank/DDBJ whole genome shotgun (WGS) entry which is preliminary data.</text>
</comment>
<keyword evidence="1" id="KW-1133">Transmembrane helix</keyword>
<feature type="domain" description="Serine aminopeptidase S33" evidence="2">
    <location>
        <begin position="80"/>
        <end position="173"/>
    </location>
</feature>
<dbReference type="InterPro" id="IPR022742">
    <property type="entry name" value="Hydrolase_4"/>
</dbReference>
<dbReference type="EMBL" id="JAFGIX010000049">
    <property type="protein sequence ID" value="MBN1573475.1"/>
    <property type="molecule type" value="Genomic_DNA"/>
</dbReference>
<dbReference type="InterPro" id="IPR052920">
    <property type="entry name" value="DNA-binding_regulatory"/>
</dbReference>
<reference evidence="3" key="2">
    <citation type="submission" date="2021-01" db="EMBL/GenBank/DDBJ databases">
        <authorList>
            <person name="Hahn C.R."/>
            <person name="Youssef N.H."/>
            <person name="Elshahed M."/>
        </authorList>
    </citation>
    <scope>NUCLEOTIDE SEQUENCE</scope>
    <source>
        <strain evidence="3">Zod_Metabat.24</strain>
    </source>
</reference>
<evidence type="ECO:0000259" key="2">
    <source>
        <dbReference type="Pfam" id="PF12146"/>
    </source>
</evidence>
<evidence type="ECO:0000313" key="4">
    <source>
        <dbReference type="Proteomes" id="UP000809273"/>
    </source>
</evidence>
<dbReference type="Gene3D" id="3.40.50.1820">
    <property type="entry name" value="alpha/beta hydrolase"/>
    <property type="match status" value="1"/>
</dbReference>
<feature type="transmembrane region" description="Helical" evidence="1">
    <location>
        <begin position="7"/>
        <end position="24"/>
    </location>
</feature>
<accession>A0A9D8KE96</accession>
<organism evidence="3 4">
    <name type="scientific">Candidatus Zymogenus saltonus</name>
    <dbReference type="NCBI Taxonomy" id="2844893"/>
    <lineage>
        <taxon>Bacteria</taxon>
        <taxon>Deltaproteobacteria</taxon>
        <taxon>Candidatus Zymogenia</taxon>
        <taxon>Candidatus Zymogeniales</taxon>
        <taxon>Candidatus Zymogenaceae</taxon>
        <taxon>Candidatus Zymogenus</taxon>
    </lineage>
</organism>
<protein>
    <submittedName>
        <fullName evidence="3">Alpha/beta hydrolase</fullName>
    </submittedName>
</protein>
<keyword evidence="3" id="KW-0378">Hydrolase</keyword>
<dbReference type="AlphaFoldDB" id="A0A9D8KE96"/>
<keyword evidence="1" id="KW-0812">Transmembrane</keyword>
<dbReference type="Pfam" id="PF12146">
    <property type="entry name" value="Hydrolase_4"/>
    <property type="match status" value="1"/>
</dbReference>
<dbReference type="Proteomes" id="UP000809273">
    <property type="component" value="Unassembled WGS sequence"/>
</dbReference>